<keyword evidence="1" id="KW-0732">Signal</keyword>
<evidence type="ECO:0000313" key="5">
    <source>
        <dbReference type="Proteomes" id="UP000070250"/>
    </source>
</evidence>
<dbReference type="GO" id="GO:0070206">
    <property type="term" value="P:protein trimerization"/>
    <property type="evidence" value="ECO:0007669"/>
    <property type="project" value="InterPro"/>
</dbReference>
<keyword evidence="2" id="KW-0802">TPR repeat</keyword>
<proteinExistence type="inferred from homology"/>
<dbReference type="STRING" id="465721.ACG33_08575"/>
<reference evidence="4 5" key="1">
    <citation type="submission" date="2015-06" db="EMBL/GenBank/DDBJ databases">
        <title>A Comprehensive Approach to Explore the Metabolic and Phylogenetic Diversity of Bacterial Steroid Degradation in the Environment: Testosterone as an Example.</title>
        <authorList>
            <person name="Yang F.-C."/>
            <person name="Chen Y.-L."/>
            <person name="Yu C.-P."/>
            <person name="Tang S.-L."/>
            <person name="Wang P.-H."/>
            <person name="Ismail W."/>
            <person name="Wang C.-H."/>
            <person name="Yang C.-Y."/>
            <person name="Chiang Y.-R."/>
        </authorList>
    </citation>
    <scope>NUCLEOTIDE SEQUENCE [LARGE SCALE GENOMIC DNA]</scope>
    <source>
        <strain evidence="4 5">DSM 18526</strain>
    </source>
</reference>
<comment type="subcellular location">
    <subcellularLocation>
        <location evidence="1">Periplasm</location>
    </subcellularLocation>
</comment>
<dbReference type="Proteomes" id="UP000070250">
    <property type="component" value="Chromosome"/>
</dbReference>
<protein>
    <recommendedName>
        <fullName evidence="1">Cell division coordinator CpoB</fullName>
    </recommendedName>
</protein>
<name>A0A127FC08_STEDE</name>
<dbReference type="GO" id="GO:0043093">
    <property type="term" value="P:FtsZ-dependent cytokinesis"/>
    <property type="evidence" value="ECO:0007669"/>
    <property type="project" value="UniProtKB-UniRule"/>
</dbReference>
<dbReference type="Gene3D" id="1.25.40.10">
    <property type="entry name" value="Tetratricopeptide repeat domain"/>
    <property type="match status" value="1"/>
</dbReference>
<dbReference type="InterPro" id="IPR034706">
    <property type="entry name" value="CpoB"/>
</dbReference>
<keyword evidence="1" id="KW-0175">Coiled coil</keyword>
<dbReference type="HAMAP" id="MF_02066">
    <property type="entry name" value="CpoB"/>
    <property type="match status" value="1"/>
</dbReference>
<dbReference type="PROSITE" id="PS51257">
    <property type="entry name" value="PROKAR_LIPOPROTEIN"/>
    <property type="match status" value="1"/>
</dbReference>
<dbReference type="EMBL" id="CP011971">
    <property type="protein sequence ID" value="AMN47150.1"/>
    <property type="molecule type" value="Genomic_DNA"/>
</dbReference>
<comment type="similarity">
    <text evidence="1">Belongs to the CpoB family.</text>
</comment>
<keyword evidence="1" id="KW-0574">Periplasm</keyword>
<dbReference type="InterPro" id="IPR032519">
    <property type="entry name" value="YbgF_tri"/>
</dbReference>
<accession>A0A127FC08</accession>
<dbReference type="AlphaFoldDB" id="A0A127FC08"/>
<comment type="function">
    <text evidence="1">Mediates coordination of peptidoglycan synthesis and outer membrane constriction during cell division.</text>
</comment>
<feature type="domain" description="YbgF trimerisation" evidence="3">
    <location>
        <begin position="36"/>
        <end position="106"/>
    </location>
</feature>
<dbReference type="KEGG" id="sdf:ACG33_08575"/>
<evidence type="ECO:0000313" key="4">
    <source>
        <dbReference type="EMBL" id="AMN47150.1"/>
    </source>
</evidence>
<dbReference type="InterPro" id="IPR019734">
    <property type="entry name" value="TPR_rpt"/>
</dbReference>
<dbReference type="InterPro" id="IPR011990">
    <property type="entry name" value="TPR-like_helical_dom_sf"/>
</dbReference>
<dbReference type="PROSITE" id="PS50005">
    <property type="entry name" value="TPR"/>
    <property type="match status" value="1"/>
</dbReference>
<dbReference type="NCBIfam" id="TIGR02795">
    <property type="entry name" value="tol_pal_ybgF"/>
    <property type="match status" value="1"/>
</dbReference>
<evidence type="ECO:0000256" key="1">
    <source>
        <dbReference type="HAMAP-Rule" id="MF_02066"/>
    </source>
</evidence>
<evidence type="ECO:0000256" key="2">
    <source>
        <dbReference type="PROSITE-ProRule" id="PRU00339"/>
    </source>
</evidence>
<keyword evidence="1" id="KW-0132">Cell division</keyword>
<dbReference type="InterPro" id="IPR014162">
    <property type="entry name" value="CpoB_C"/>
</dbReference>
<organism evidence="4 5">
    <name type="scientific">Steroidobacter denitrificans</name>
    <dbReference type="NCBI Taxonomy" id="465721"/>
    <lineage>
        <taxon>Bacteria</taxon>
        <taxon>Pseudomonadati</taxon>
        <taxon>Pseudomonadota</taxon>
        <taxon>Gammaproteobacteria</taxon>
        <taxon>Steroidobacterales</taxon>
        <taxon>Steroidobacteraceae</taxon>
        <taxon>Steroidobacter</taxon>
    </lineage>
</organism>
<dbReference type="Pfam" id="PF13174">
    <property type="entry name" value="TPR_6"/>
    <property type="match status" value="1"/>
</dbReference>
<dbReference type="Gene3D" id="1.20.5.110">
    <property type="match status" value="1"/>
</dbReference>
<evidence type="ECO:0000259" key="3">
    <source>
        <dbReference type="Pfam" id="PF16331"/>
    </source>
</evidence>
<feature type="repeat" description="TPR" evidence="2">
    <location>
        <begin position="162"/>
        <end position="195"/>
    </location>
</feature>
<gene>
    <name evidence="1" type="primary">cpoB</name>
    <name evidence="4" type="ORF">ACG33_08575</name>
</gene>
<dbReference type="Pfam" id="PF16331">
    <property type="entry name" value="TolA_bind_tri"/>
    <property type="match status" value="1"/>
</dbReference>
<dbReference type="Pfam" id="PF12895">
    <property type="entry name" value="ANAPC3"/>
    <property type="match status" value="1"/>
</dbReference>
<dbReference type="SUPFAM" id="SSF48452">
    <property type="entry name" value="TPR-like"/>
    <property type="match status" value="1"/>
</dbReference>
<feature type="coiled-coil region" evidence="1">
    <location>
        <begin position="52"/>
        <end position="86"/>
    </location>
</feature>
<dbReference type="PATRIC" id="fig|465721.4.peg.1823"/>
<sequence length="250" mass="27756">MSLSRSLVATAACVWLAGCVATPPEEDPVVQKLTELDGRLLRIERVLTNQSLLDLSQRIAAAQDEARVLRGRLDELQHELGKTQEQQREMYGDVDRRLARLEGVNAGAAGGRTSASGLPVPQGDDRANYQAAFDLLKDGKYPEAIRGFGQFLKTFPDSALADNAQYWLGEAHYVTKQYTEAMRNFHKVLDDYPNSRKTPDALLKIGYCAYELKNWNEARAALGQVVQRFGDTTAARLANQRLAKMDGEGR</sequence>
<keyword evidence="5" id="KW-1185">Reference proteome</keyword>
<keyword evidence="1" id="KW-0131">Cell cycle</keyword>
<dbReference type="GO" id="GO:0030288">
    <property type="term" value="C:outer membrane-bounded periplasmic space"/>
    <property type="evidence" value="ECO:0007669"/>
    <property type="project" value="UniProtKB-UniRule"/>
</dbReference>
<dbReference type="RefSeq" id="WP_168160051.1">
    <property type="nucleotide sequence ID" value="NZ_CP011971.1"/>
</dbReference>